<name>A0A8R1ECC5_CAEJA</name>
<protein>
    <submittedName>
        <fullName evidence="1">Uncharacterized protein</fullName>
    </submittedName>
</protein>
<dbReference type="Gene3D" id="3.40.50.1240">
    <property type="entry name" value="Phosphoglycerate mutase-like"/>
    <property type="match status" value="1"/>
</dbReference>
<proteinExistence type="predicted"/>
<dbReference type="Proteomes" id="UP000005237">
    <property type="component" value="Unassembled WGS sequence"/>
</dbReference>
<dbReference type="SUPFAM" id="SSF53254">
    <property type="entry name" value="Phosphoglycerate mutase-like"/>
    <property type="match status" value="1"/>
</dbReference>
<dbReference type="EnsemblMetazoa" id="CJA32118b.1">
    <property type="protein sequence ID" value="CJA32118b.1"/>
    <property type="gene ID" value="WBGene00207965"/>
</dbReference>
<organism evidence="1 2">
    <name type="scientific">Caenorhabditis japonica</name>
    <dbReference type="NCBI Taxonomy" id="281687"/>
    <lineage>
        <taxon>Eukaryota</taxon>
        <taxon>Metazoa</taxon>
        <taxon>Ecdysozoa</taxon>
        <taxon>Nematoda</taxon>
        <taxon>Chromadorea</taxon>
        <taxon>Rhabditida</taxon>
        <taxon>Rhabditina</taxon>
        <taxon>Rhabditomorpha</taxon>
        <taxon>Rhabditoidea</taxon>
        <taxon>Rhabditidae</taxon>
        <taxon>Peloderinae</taxon>
        <taxon>Caenorhabditis</taxon>
    </lineage>
</organism>
<dbReference type="GO" id="GO:0016791">
    <property type="term" value="F:phosphatase activity"/>
    <property type="evidence" value="ECO:0007669"/>
    <property type="project" value="UniProtKB-ARBA"/>
</dbReference>
<keyword evidence="2" id="KW-1185">Reference proteome</keyword>
<dbReference type="AlphaFoldDB" id="A0A8R1ECC5"/>
<evidence type="ECO:0000313" key="1">
    <source>
        <dbReference type="EnsemblMetazoa" id="CJA32118b.1"/>
    </source>
</evidence>
<evidence type="ECO:0000313" key="2">
    <source>
        <dbReference type="Proteomes" id="UP000005237"/>
    </source>
</evidence>
<sequence>MRFLDCPKVYDHLYQKCPGYNKKDFWSSAHSCAGKSPDEIFKKFCWDEAKTLYNLLKTDFPFEDTVKTKSELLQREFAKIWHFLSGIGEPPVLRTLFGPFMNDLLNNLQSAWDSREKKDRKKFKAYSVDILAISGLLGSFDVLQNYTIPGQEKIAEFNSLLIIELYDRAGEPVVKLYHKPEEVTNEDHQLIDLTSSIRNCSSSDCPLEKFTGSCDAVRSTYEEIAKECVRKK</sequence>
<accession>A0A8R1ECC5</accession>
<dbReference type="InterPro" id="IPR029033">
    <property type="entry name" value="His_PPase_superfam"/>
</dbReference>
<reference evidence="2" key="1">
    <citation type="submission" date="2010-08" db="EMBL/GenBank/DDBJ databases">
        <authorList>
            <consortium name="Caenorhabditis japonica Sequencing Consortium"/>
            <person name="Wilson R.K."/>
        </authorList>
    </citation>
    <scope>NUCLEOTIDE SEQUENCE [LARGE SCALE GENOMIC DNA]</scope>
    <source>
        <strain evidence="2">DF5081</strain>
    </source>
</reference>
<reference evidence="1" key="2">
    <citation type="submission" date="2022-06" db="UniProtKB">
        <authorList>
            <consortium name="EnsemblMetazoa"/>
        </authorList>
    </citation>
    <scope>IDENTIFICATION</scope>
    <source>
        <strain evidence="1">DF5081</strain>
    </source>
</reference>